<protein>
    <recommendedName>
        <fullName evidence="2">J domain-containing protein</fullName>
    </recommendedName>
</protein>
<sequence length="476" mass="55460">MSAGVPLYANSTYFREEGNKHFKSVTGRSDDVEEDTRRLGLALNYFGQAISKAANAGEKCRACKNYCVTRLKLYALRVKQAGSEMDYKEEARRKEWIDEIVREGYEAVKKGEEAGMTSAWLDDIRQKARSAFDLLLKLYTRAEVVHRMRLLKLKEIIKLAESRDEEEILCEIHIIRFDECFKNGVRYLQEKNFVTARDSFEQAAQLAEETRIIIITLKNANPYTQWRFDEFEREVVKKQEDIDLHRLICEAYNSLEDGKRHFNVAMREHEDLNMEEVYCALDGFRHANNLSKDKAFAIELEAESASLLAQLLCKVMHSYQIGDRFAMQCRSLVISSPNKNLQTTAWYREVLKILEDAQKRFVNRDTDWMKEREKILESLEDEIAQLRVKRSHTDFIDYIVSKFPPRNGKEVPSGSEVDARKKYLKAFKAYHPDTNRKGNKEETKWHVLCEEITKKLNNRFVEVNCPSGIPPSSDDT</sequence>
<name>A0A7S3GCS9_9EUKA</name>
<evidence type="ECO:0008006" key="2">
    <source>
        <dbReference type="Google" id="ProtNLM"/>
    </source>
</evidence>
<proteinExistence type="predicted"/>
<dbReference type="AlphaFoldDB" id="A0A7S3GCS9"/>
<dbReference type="EMBL" id="HBIB01037455">
    <property type="protein sequence ID" value="CAE0262174.1"/>
    <property type="molecule type" value="Transcribed_RNA"/>
</dbReference>
<evidence type="ECO:0000313" key="1">
    <source>
        <dbReference type="EMBL" id="CAE0262174.1"/>
    </source>
</evidence>
<reference evidence="1" key="1">
    <citation type="submission" date="2021-01" db="EMBL/GenBank/DDBJ databases">
        <authorList>
            <person name="Corre E."/>
            <person name="Pelletier E."/>
            <person name="Niang G."/>
            <person name="Scheremetjew M."/>
            <person name="Finn R."/>
            <person name="Kale V."/>
            <person name="Holt S."/>
            <person name="Cochrane G."/>
            <person name="Meng A."/>
            <person name="Brown T."/>
            <person name="Cohen L."/>
        </authorList>
    </citation>
    <scope>NUCLEOTIDE SEQUENCE</scope>
    <source>
        <strain evidence="1">NIES-2562</strain>
    </source>
</reference>
<organism evidence="1">
    <name type="scientific">Palpitomonas bilix</name>
    <dbReference type="NCBI Taxonomy" id="652834"/>
    <lineage>
        <taxon>Eukaryota</taxon>
        <taxon>Eukaryota incertae sedis</taxon>
    </lineage>
</organism>
<gene>
    <name evidence="1" type="ORF">PBIL07802_LOCUS24469</name>
</gene>
<accession>A0A7S3GCS9</accession>